<dbReference type="Gene3D" id="3.90.1410.10">
    <property type="entry name" value="set domain protein methyltransferase, domain 1"/>
    <property type="match status" value="1"/>
</dbReference>
<keyword evidence="5" id="KW-1185">Reference proteome</keyword>
<keyword evidence="3" id="KW-0949">S-adenosyl-L-methionine</keyword>
<dbReference type="GO" id="GO:0032259">
    <property type="term" value="P:methylation"/>
    <property type="evidence" value="ECO:0007669"/>
    <property type="project" value="UniProtKB-KW"/>
</dbReference>
<dbReference type="Proteomes" id="UP001163846">
    <property type="component" value="Unassembled WGS sequence"/>
</dbReference>
<dbReference type="PANTHER" id="PTHR13271:SF47">
    <property type="entry name" value="ACTIN-HISTIDINE N-METHYLTRANSFERASE"/>
    <property type="match status" value="1"/>
</dbReference>
<dbReference type="PANTHER" id="PTHR13271">
    <property type="entry name" value="UNCHARACTERIZED PUTATIVE METHYLTRANSFERASE"/>
    <property type="match status" value="1"/>
</dbReference>
<protein>
    <submittedName>
        <fullName evidence="4">SET domain-containing protein</fullName>
    </submittedName>
</protein>
<dbReference type="SUPFAM" id="SSF82199">
    <property type="entry name" value="SET domain"/>
    <property type="match status" value="1"/>
</dbReference>
<proteinExistence type="predicted"/>
<keyword evidence="1" id="KW-0489">Methyltransferase</keyword>
<keyword evidence="2" id="KW-0808">Transferase</keyword>
<dbReference type="AlphaFoldDB" id="A0AA38ULE6"/>
<dbReference type="GO" id="GO:0016279">
    <property type="term" value="F:protein-lysine N-methyltransferase activity"/>
    <property type="evidence" value="ECO:0007669"/>
    <property type="project" value="UniProtKB-ARBA"/>
</dbReference>
<dbReference type="InterPro" id="IPR046341">
    <property type="entry name" value="SET_dom_sf"/>
</dbReference>
<name>A0AA38ULE6_9AGAR</name>
<evidence type="ECO:0000256" key="2">
    <source>
        <dbReference type="ARBA" id="ARBA00022679"/>
    </source>
</evidence>
<evidence type="ECO:0000256" key="1">
    <source>
        <dbReference type="ARBA" id="ARBA00022603"/>
    </source>
</evidence>
<evidence type="ECO:0000313" key="4">
    <source>
        <dbReference type="EMBL" id="KAJ3845026.1"/>
    </source>
</evidence>
<evidence type="ECO:0000256" key="3">
    <source>
        <dbReference type="ARBA" id="ARBA00022691"/>
    </source>
</evidence>
<reference evidence="4" key="1">
    <citation type="submission" date="2022-08" db="EMBL/GenBank/DDBJ databases">
        <authorList>
            <consortium name="DOE Joint Genome Institute"/>
            <person name="Min B."/>
            <person name="Riley R."/>
            <person name="Sierra-Patev S."/>
            <person name="Naranjo-Ortiz M."/>
            <person name="Looney B."/>
            <person name="Konkel Z."/>
            <person name="Slot J.C."/>
            <person name="Sakamoto Y."/>
            <person name="Steenwyk J.L."/>
            <person name="Rokas A."/>
            <person name="Carro J."/>
            <person name="Camarero S."/>
            <person name="Ferreira P."/>
            <person name="Molpeceres G."/>
            <person name="Ruiz-Duenas F.J."/>
            <person name="Serrano A."/>
            <person name="Henrissat B."/>
            <person name="Drula E."/>
            <person name="Hughes K.W."/>
            <person name="Mata J.L."/>
            <person name="Ishikawa N.K."/>
            <person name="Vargas-Isla R."/>
            <person name="Ushijima S."/>
            <person name="Smith C.A."/>
            <person name="Ahrendt S."/>
            <person name="Andreopoulos W."/>
            <person name="He G."/>
            <person name="Labutti K."/>
            <person name="Lipzen A."/>
            <person name="Ng V."/>
            <person name="Sandor L."/>
            <person name="Barry K."/>
            <person name="Martinez A.T."/>
            <person name="Xiao Y."/>
            <person name="Gibbons J.G."/>
            <person name="Terashima K."/>
            <person name="Hibbett D.S."/>
            <person name="Grigoriev I.V."/>
        </authorList>
    </citation>
    <scope>NUCLEOTIDE SEQUENCE</scope>
    <source>
        <strain evidence="4">TFB9207</strain>
    </source>
</reference>
<dbReference type="EMBL" id="MU805942">
    <property type="protein sequence ID" value="KAJ3845026.1"/>
    <property type="molecule type" value="Genomic_DNA"/>
</dbReference>
<comment type="caution">
    <text evidence="4">The sequence shown here is derived from an EMBL/GenBank/DDBJ whole genome shotgun (WGS) entry which is preliminary data.</text>
</comment>
<dbReference type="InterPro" id="IPR050600">
    <property type="entry name" value="SETD3_SETD6_MTase"/>
</dbReference>
<evidence type="ECO:0000313" key="5">
    <source>
        <dbReference type="Proteomes" id="UP001163846"/>
    </source>
</evidence>
<accession>A0AA38ULE6</accession>
<sequence length="451" mass="51801">MDDDVRWRNLLSWLEDHGMDKGESSLHVQRRQIYEGTNYYGLFTTKTVLPSTKLFNIPKTALMNIKTLSSHYGSAMKSLSATQLISLHLLLHRPRPDEDSLEPLFGPYISTLPRNFDYHPLSWITKSINTALLELLPPSTKQALHDLSLKFQNDLATVSLFVRDHPQLLEATPKRSSASLEWDESLKDDYLWAWLNVNTRCVYYQVKNPSSHPDNITLCPILDFANHSSHLPCMESPFSGKPNLRPDLYRDFSLISPSQTSVDTDTELYLKYGAHCNRVLFVEYGFVLPIDSIPETHRALEVNVDDIVDAFLVDKGETGSWLKEILTLENYWRDWTMHYASGSVFPSYRLVTALRLLAIFPSGSLLPTASSEDLLRPWKDVVLGKRETLANKYEDIFRSILRDVCTTVIERATKALQRCKLKEQESIMVLWLEERYVAERMLDLIESGEVL</sequence>
<organism evidence="4 5">
    <name type="scientific">Lentinula raphanica</name>
    <dbReference type="NCBI Taxonomy" id="153919"/>
    <lineage>
        <taxon>Eukaryota</taxon>
        <taxon>Fungi</taxon>
        <taxon>Dikarya</taxon>
        <taxon>Basidiomycota</taxon>
        <taxon>Agaricomycotina</taxon>
        <taxon>Agaricomycetes</taxon>
        <taxon>Agaricomycetidae</taxon>
        <taxon>Agaricales</taxon>
        <taxon>Marasmiineae</taxon>
        <taxon>Omphalotaceae</taxon>
        <taxon>Lentinula</taxon>
    </lineage>
</organism>
<gene>
    <name evidence="4" type="ORF">F5878DRAFT_524437</name>
</gene>